<comment type="caution">
    <text evidence="2">The sequence shown here is derived from an EMBL/GenBank/DDBJ whole genome shotgun (WGS) entry which is preliminary data.</text>
</comment>
<reference evidence="2 3" key="1">
    <citation type="journal article" date="2022" name="bioRxiv">
        <title>Genomics of Preaxostyla Flagellates Illuminates Evolutionary Transitions and the Path Towards Mitochondrial Loss.</title>
        <authorList>
            <person name="Novak L.V.F."/>
            <person name="Treitli S.C."/>
            <person name="Pyrih J."/>
            <person name="Halakuc P."/>
            <person name="Pipaliya S.V."/>
            <person name="Vacek V."/>
            <person name="Brzon O."/>
            <person name="Soukal P."/>
            <person name="Eme L."/>
            <person name="Dacks J.B."/>
            <person name="Karnkowska A."/>
            <person name="Elias M."/>
            <person name="Hampl V."/>
        </authorList>
    </citation>
    <scope>NUCLEOTIDE SEQUENCE [LARGE SCALE GENOMIC DNA]</scope>
    <source>
        <strain evidence="2">NAU3</strain>
        <tissue evidence="2">Gut</tissue>
    </source>
</reference>
<evidence type="ECO:0000313" key="3">
    <source>
        <dbReference type="Proteomes" id="UP001281761"/>
    </source>
</evidence>
<name>A0ABQ9XXX7_9EUKA</name>
<organism evidence="2 3">
    <name type="scientific">Blattamonas nauphoetae</name>
    <dbReference type="NCBI Taxonomy" id="2049346"/>
    <lineage>
        <taxon>Eukaryota</taxon>
        <taxon>Metamonada</taxon>
        <taxon>Preaxostyla</taxon>
        <taxon>Oxymonadida</taxon>
        <taxon>Blattamonas</taxon>
    </lineage>
</organism>
<keyword evidence="3" id="KW-1185">Reference proteome</keyword>
<protein>
    <submittedName>
        <fullName evidence="2">Uncharacterized protein</fullName>
    </submittedName>
</protein>
<feature type="region of interest" description="Disordered" evidence="1">
    <location>
        <begin position="346"/>
        <end position="366"/>
    </location>
</feature>
<proteinExistence type="predicted"/>
<accession>A0ABQ9XXX7</accession>
<evidence type="ECO:0000256" key="1">
    <source>
        <dbReference type="SAM" id="MobiDB-lite"/>
    </source>
</evidence>
<gene>
    <name evidence="2" type="ORF">BLNAU_8707</name>
</gene>
<dbReference type="EMBL" id="JARBJD010000057">
    <property type="protein sequence ID" value="KAK2956340.1"/>
    <property type="molecule type" value="Genomic_DNA"/>
</dbReference>
<sequence>MGNNSTSNQRIAIQSFTRDATCDGIPSFLGTAPSTIQTIEQASPPFLSLVAFVKEGNNLDEKATEQACTLLDRLILIFVGPYTTDRILLELVPTPDHSCSGFTESIITLLNSSNEMLITSTLSLLTEIVSIVPPPTRFDILNTGFFELLPKSFYEQELHLLAQHSLSMMKISQTFAICADPDISQKICRKRFLQVARFRQTFMDKFFHPIQPFLAFICQNRHRISDSEDSYAFTKLSGTIFTFSPFLRKMTRIVLSSSAALAFCDTLVLFETDKIRKTLLRSLVDGLRRWPKDDSAAQKRGQQILDKLREEGLADEVELTALENSIPLKLTVTFKFSLDRTVPVNRVGRADPPPRHPPTTSDALTTTRPSSIVTLSNMSSLLERLKFVDEDILVNTLRELQKVCCSCMESLFFEPAIVDSLVLLHENFFINAFYRFAQSPPPPATVIALARISLFPDVRIADPSLETLYRVVEQDPSVLTHLPSPIFPESSPHQQYSGLSFLAALTKKLRIVFSESQTNLPTNPSNLPKYTQLSNDDQLIITSSLYFCECLFLIPIFLLISTPPIEVDSEIIRDLILFVKEALPTILTTISTIDDLIASLPSDSSPTTPLVSGGDTQMEDSLNHLRDRCNYFVYDGWRFFACLTSQIADPHQVSFQRIVLDDPSYPDLVLNSFKLNHEDIRGSTLTAITNIVIEFEWMKTKFMTTSLVGRMFETVDFVSLPLSESTSQFELTKFIATMCDPIGEDEEAHFEQYSLIREYVFEPAKQFILFMFHNSDKLVLNKTIHSQLENCLCWIHLHIQYMELRSDEHDADIVSELVKWEVRQMIEMENEEDFWMSFWAMLNRTAEWNRDQRERQKRREKCLREEGWDDSFELRVVGIDALINQDAPNDVRPFRNEQAFNTDRL</sequence>
<evidence type="ECO:0000313" key="2">
    <source>
        <dbReference type="EMBL" id="KAK2956340.1"/>
    </source>
</evidence>
<dbReference type="Proteomes" id="UP001281761">
    <property type="component" value="Unassembled WGS sequence"/>
</dbReference>